<dbReference type="Proteomes" id="UP001055879">
    <property type="component" value="Linkage Group LG04"/>
</dbReference>
<keyword evidence="2" id="KW-1185">Reference proteome</keyword>
<sequence length="182" mass="20350">MNSDGLTPGEVFTRGHSRLLSVSAKWLKDLASQLMVVAALIAAIAFAAPFTVPGGWNQETGSPLFMHKRLFMVFIILDAISFILSSVSILVLISILTSRYTERDFLEDLPKKMVVCLATLMYALLTVLLTFLINLFIFNQNKSIGIFMGVFLVIVSPFFTSLQDPLFLDMRQTMNGHRSFFS</sequence>
<reference evidence="1 2" key="2">
    <citation type="journal article" date="2022" name="Mol. Ecol. Resour.">
        <title>The genomes of chicory, endive, great burdock and yacon provide insights into Asteraceae paleo-polyploidization history and plant inulin production.</title>
        <authorList>
            <person name="Fan W."/>
            <person name="Wang S."/>
            <person name="Wang H."/>
            <person name="Wang A."/>
            <person name="Jiang F."/>
            <person name="Liu H."/>
            <person name="Zhao H."/>
            <person name="Xu D."/>
            <person name="Zhang Y."/>
        </authorList>
    </citation>
    <scope>NUCLEOTIDE SEQUENCE [LARGE SCALE GENOMIC DNA]</scope>
    <source>
        <strain evidence="2">cv. Niubang</strain>
    </source>
</reference>
<evidence type="ECO:0000313" key="1">
    <source>
        <dbReference type="EMBL" id="KAI3736023.1"/>
    </source>
</evidence>
<protein>
    <submittedName>
        <fullName evidence="1">Uncharacterized protein</fullName>
    </submittedName>
</protein>
<dbReference type="EMBL" id="CM042050">
    <property type="protein sequence ID" value="KAI3736023.1"/>
    <property type="molecule type" value="Genomic_DNA"/>
</dbReference>
<name>A0ACB9CPB6_ARCLA</name>
<gene>
    <name evidence="1" type="ORF">L6452_15554</name>
</gene>
<reference evidence="2" key="1">
    <citation type="journal article" date="2022" name="Mol. Ecol. Resour.">
        <title>The genomes of chicory, endive, great burdock and yacon provide insights into Asteraceae palaeo-polyploidization history and plant inulin production.</title>
        <authorList>
            <person name="Fan W."/>
            <person name="Wang S."/>
            <person name="Wang H."/>
            <person name="Wang A."/>
            <person name="Jiang F."/>
            <person name="Liu H."/>
            <person name="Zhao H."/>
            <person name="Xu D."/>
            <person name="Zhang Y."/>
        </authorList>
    </citation>
    <scope>NUCLEOTIDE SEQUENCE [LARGE SCALE GENOMIC DNA]</scope>
    <source>
        <strain evidence="2">cv. Niubang</strain>
    </source>
</reference>
<comment type="caution">
    <text evidence="1">The sequence shown here is derived from an EMBL/GenBank/DDBJ whole genome shotgun (WGS) entry which is preliminary data.</text>
</comment>
<organism evidence="1 2">
    <name type="scientific">Arctium lappa</name>
    <name type="common">Greater burdock</name>
    <name type="synonym">Lappa major</name>
    <dbReference type="NCBI Taxonomy" id="4217"/>
    <lineage>
        <taxon>Eukaryota</taxon>
        <taxon>Viridiplantae</taxon>
        <taxon>Streptophyta</taxon>
        <taxon>Embryophyta</taxon>
        <taxon>Tracheophyta</taxon>
        <taxon>Spermatophyta</taxon>
        <taxon>Magnoliopsida</taxon>
        <taxon>eudicotyledons</taxon>
        <taxon>Gunneridae</taxon>
        <taxon>Pentapetalae</taxon>
        <taxon>asterids</taxon>
        <taxon>campanulids</taxon>
        <taxon>Asterales</taxon>
        <taxon>Asteraceae</taxon>
        <taxon>Carduoideae</taxon>
        <taxon>Cardueae</taxon>
        <taxon>Arctiinae</taxon>
        <taxon>Arctium</taxon>
    </lineage>
</organism>
<proteinExistence type="predicted"/>
<accession>A0ACB9CPB6</accession>
<evidence type="ECO:0000313" key="2">
    <source>
        <dbReference type="Proteomes" id="UP001055879"/>
    </source>
</evidence>